<evidence type="ECO:0000256" key="5">
    <source>
        <dbReference type="ARBA" id="ARBA00022692"/>
    </source>
</evidence>
<evidence type="ECO:0000256" key="7">
    <source>
        <dbReference type="ARBA" id="ARBA00022741"/>
    </source>
</evidence>
<keyword evidence="10 13" id="KW-1133">Transmembrane helix</keyword>
<dbReference type="FunFam" id="1.20.1560.10:FF:000003">
    <property type="entry name" value="ABC transporter C family member 10"/>
    <property type="match status" value="1"/>
</dbReference>
<feature type="domain" description="ABC transmembrane type-1" evidence="15">
    <location>
        <begin position="956"/>
        <end position="1232"/>
    </location>
</feature>
<dbReference type="CDD" id="cd18579">
    <property type="entry name" value="ABC_6TM_ABCC_D1"/>
    <property type="match status" value="1"/>
</dbReference>
<keyword evidence="16" id="KW-1185">Reference proteome</keyword>
<dbReference type="CDD" id="cd03244">
    <property type="entry name" value="ABCC_MRP_domain2"/>
    <property type="match status" value="1"/>
</dbReference>
<proteinExistence type="inferred from homology"/>
<dbReference type="InterPro" id="IPR027417">
    <property type="entry name" value="P-loop_NTPase"/>
</dbReference>
<evidence type="ECO:0000256" key="8">
    <source>
        <dbReference type="ARBA" id="ARBA00022840"/>
    </source>
</evidence>
<feature type="transmembrane region" description="Helical" evidence="13">
    <location>
        <begin position="1062"/>
        <end position="1083"/>
    </location>
</feature>
<dbReference type="FunFam" id="1.20.1560.10:FF:000002">
    <property type="entry name" value="ABC transporter C family member 5"/>
    <property type="match status" value="1"/>
</dbReference>
<dbReference type="InterPro" id="IPR017871">
    <property type="entry name" value="ABC_transporter-like_CS"/>
</dbReference>
<dbReference type="SUPFAM" id="SSF52540">
    <property type="entry name" value="P-loop containing nucleoside triphosphate hydrolases"/>
    <property type="match status" value="2"/>
</dbReference>
<feature type="transmembrane region" description="Helical" evidence="13">
    <location>
        <begin position="1090"/>
        <end position="1109"/>
    </location>
</feature>
<name>A0A6P5U062_PRUAV</name>
<comment type="subcellular location">
    <subcellularLocation>
        <location evidence="1">Membrane</location>
        <topology evidence="1">Multi-pass membrane protein</topology>
    </subcellularLocation>
</comment>
<dbReference type="GO" id="GO:0005524">
    <property type="term" value="F:ATP binding"/>
    <property type="evidence" value="ECO:0007669"/>
    <property type="project" value="UniProtKB-KW"/>
</dbReference>
<dbReference type="GeneID" id="110772677"/>
<keyword evidence="6" id="KW-0677">Repeat</keyword>
<keyword evidence="8" id="KW-0067">ATP-binding</keyword>
<dbReference type="PROSITE" id="PS50929">
    <property type="entry name" value="ABC_TM1F"/>
    <property type="match status" value="2"/>
</dbReference>
<reference evidence="17" key="1">
    <citation type="submission" date="2025-08" db="UniProtKB">
        <authorList>
            <consortium name="RefSeq"/>
        </authorList>
    </citation>
    <scope>IDENTIFICATION</scope>
</reference>
<feature type="transmembrane region" description="Helical" evidence="13">
    <location>
        <begin position="342"/>
        <end position="363"/>
    </location>
</feature>
<dbReference type="Pfam" id="PF00005">
    <property type="entry name" value="ABC_tran"/>
    <property type="match status" value="2"/>
</dbReference>
<dbReference type="SMART" id="SM00382">
    <property type="entry name" value="AAA"/>
    <property type="match status" value="2"/>
</dbReference>
<dbReference type="PROSITE" id="PS50893">
    <property type="entry name" value="ABC_TRANSPORTER_2"/>
    <property type="match status" value="2"/>
</dbReference>
<keyword evidence="7" id="KW-0547">Nucleotide-binding</keyword>
<evidence type="ECO:0000313" key="17">
    <source>
        <dbReference type="RefSeq" id="XP_021832822.1"/>
    </source>
</evidence>
<feature type="transmembrane region" description="Helical" evidence="13">
    <location>
        <begin position="1180"/>
        <end position="1197"/>
    </location>
</feature>
<dbReference type="InterPro" id="IPR003439">
    <property type="entry name" value="ABC_transporter-like_ATP-bd"/>
</dbReference>
<dbReference type="Gene3D" id="3.40.50.300">
    <property type="entry name" value="P-loop containing nucleotide triphosphate hydrolases"/>
    <property type="match status" value="2"/>
</dbReference>
<dbReference type="InterPro" id="IPR003593">
    <property type="entry name" value="AAA+_ATPase"/>
</dbReference>
<dbReference type="RefSeq" id="XP_021832822.1">
    <property type="nucleotide sequence ID" value="XM_021977130.1"/>
</dbReference>
<feature type="domain" description="ABC transporter" evidence="14">
    <location>
        <begin position="648"/>
        <end position="883"/>
    </location>
</feature>
<comment type="catalytic activity">
    <reaction evidence="12">
        <text>ATP + H2O + xenobioticSide 1 = ADP + phosphate + xenobioticSide 2.</text>
        <dbReference type="EC" id="7.6.2.2"/>
    </reaction>
</comment>
<dbReference type="EC" id="7.6.2.2" evidence="3"/>
<dbReference type="InterPro" id="IPR044746">
    <property type="entry name" value="ABCC_6TM_D1"/>
</dbReference>
<evidence type="ECO:0000256" key="4">
    <source>
        <dbReference type="ARBA" id="ARBA00022448"/>
    </source>
</evidence>
<feature type="transmembrane region" description="Helical" evidence="13">
    <location>
        <begin position="118"/>
        <end position="141"/>
    </location>
</feature>
<dbReference type="KEGG" id="pavi:110772677"/>
<keyword evidence="5 13" id="KW-0812">Transmembrane</keyword>
<gene>
    <name evidence="17" type="primary">LOC110772677</name>
</gene>
<dbReference type="InterPro" id="IPR036640">
    <property type="entry name" value="ABC1_TM_sf"/>
</dbReference>
<feature type="transmembrane region" description="Helical" evidence="13">
    <location>
        <begin position="153"/>
        <end position="172"/>
    </location>
</feature>
<dbReference type="PANTHER" id="PTHR24223:SF222">
    <property type="entry name" value="OS01G0902100 PROTEIN"/>
    <property type="match status" value="1"/>
</dbReference>
<dbReference type="GO" id="GO:0016020">
    <property type="term" value="C:membrane"/>
    <property type="evidence" value="ECO:0007669"/>
    <property type="project" value="UniProtKB-SubCell"/>
</dbReference>
<dbReference type="FunFam" id="3.40.50.300:FF:000169">
    <property type="entry name" value="ABC transporter C family member 3"/>
    <property type="match status" value="1"/>
</dbReference>
<feature type="transmembrane region" description="Helical" evidence="13">
    <location>
        <begin position="184"/>
        <end position="206"/>
    </location>
</feature>
<keyword evidence="4" id="KW-0813">Transport</keyword>
<evidence type="ECO:0000256" key="2">
    <source>
        <dbReference type="ARBA" id="ARBA00009726"/>
    </source>
</evidence>
<dbReference type="FunFam" id="3.40.50.300:FF:000973">
    <property type="entry name" value="Multidrug resistance-associated protein 4"/>
    <property type="match status" value="1"/>
</dbReference>
<dbReference type="InterPro" id="IPR011527">
    <property type="entry name" value="ABC1_TM_dom"/>
</dbReference>
<feature type="transmembrane region" description="Helical" evidence="13">
    <location>
        <begin position="481"/>
        <end position="500"/>
    </location>
</feature>
<dbReference type="SUPFAM" id="SSF90123">
    <property type="entry name" value="ABC transporter transmembrane region"/>
    <property type="match status" value="2"/>
</dbReference>
<comment type="similarity">
    <text evidence="2">Belongs to the ABC transporter superfamily. ABCC family. Conjugate transporter (TC 3.A.1.208) subfamily.</text>
</comment>
<dbReference type="InterPro" id="IPR044726">
    <property type="entry name" value="ABCC_6TM_D2"/>
</dbReference>
<keyword evidence="9" id="KW-1278">Translocase</keyword>
<evidence type="ECO:0000259" key="15">
    <source>
        <dbReference type="PROSITE" id="PS50929"/>
    </source>
</evidence>
<dbReference type="PANTHER" id="PTHR24223">
    <property type="entry name" value="ATP-BINDING CASSETTE SUB-FAMILY C"/>
    <property type="match status" value="1"/>
</dbReference>
<evidence type="ECO:0000256" key="9">
    <source>
        <dbReference type="ARBA" id="ARBA00022967"/>
    </source>
</evidence>
<accession>A0A6P5U062</accession>
<dbReference type="Gene3D" id="1.20.1560.10">
    <property type="entry name" value="ABC transporter type 1, transmembrane domain"/>
    <property type="match status" value="2"/>
</dbReference>
<dbReference type="GO" id="GO:0016887">
    <property type="term" value="F:ATP hydrolysis activity"/>
    <property type="evidence" value="ECO:0007669"/>
    <property type="project" value="InterPro"/>
</dbReference>
<evidence type="ECO:0000256" key="6">
    <source>
        <dbReference type="ARBA" id="ARBA00022737"/>
    </source>
</evidence>
<evidence type="ECO:0000256" key="11">
    <source>
        <dbReference type="ARBA" id="ARBA00023136"/>
    </source>
</evidence>
<feature type="transmembrane region" description="Helical" evidence="13">
    <location>
        <begin position="453"/>
        <end position="475"/>
    </location>
</feature>
<dbReference type="GO" id="GO:0008559">
    <property type="term" value="F:ABC-type xenobiotic transporter activity"/>
    <property type="evidence" value="ECO:0007669"/>
    <property type="project" value="UniProtKB-EC"/>
</dbReference>
<feature type="transmembrane region" description="Helical" evidence="13">
    <location>
        <begin position="226"/>
        <end position="244"/>
    </location>
</feature>
<evidence type="ECO:0000259" key="14">
    <source>
        <dbReference type="PROSITE" id="PS50893"/>
    </source>
</evidence>
<dbReference type="InterPro" id="IPR050173">
    <property type="entry name" value="ABC_transporter_C-like"/>
</dbReference>
<feature type="transmembrane region" description="Helical" evidence="13">
    <location>
        <begin position="71"/>
        <end position="97"/>
    </location>
</feature>
<evidence type="ECO:0000256" key="3">
    <source>
        <dbReference type="ARBA" id="ARBA00012191"/>
    </source>
</evidence>
<feature type="domain" description="ABC transmembrane type-1" evidence="15">
    <location>
        <begin position="346"/>
        <end position="623"/>
    </location>
</feature>
<organism evidence="16 17">
    <name type="scientific">Prunus avium</name>
    <name type="common">Cherry</name>
    <name type="synonym">Cerasus avium</name>
    <dbReference type="NCBI Taxonomy" id="42229"/>
    <lineage>
        <taxon>Eukaryota</taxon>
        <taxon>Viridiplantae</taxon>
        <taxon>Streptophyta</taxon>
        <taxon>Embryophyta</taxon>
        <taxon>Tracheophyta</taxon>
        <taxon>Spermatophyta</taxon>
        <taxon>Magnoliopsida</taxon>
        <taxon>eudicotyledons</taxon>
        <taxon>Gunneridae</taxon>
        <taxon>Pentapetalae</taxon>
        <taxon>rosids</taxon>
        <taxon>fabids</taxon>
        <taxon>Rosales</taxon>
        <taxon>Rosaceae</taxon>
        <taxon>Amygdaloideae</taxon>
        <taxon>Amygdaleae</taxon>
        <taxon>Prunus</taxon>
    </lineage>
</organism>
<evidence type="ECO:0000256" key="13">
    <source>
        <dbReference type="SAM" id="Phobius"/>
    </source>
</evidence>
<feature type="transmembrane region" description="Helical" evidence="13">
    <location>
        <begin position="990"/>
        <end position="1017"/>
    </location>
</feature>
<feature type="transmembrane region" description="Helical" evidence="13">
    <location>
        <begin position="378"/>
        <end position="395"/>
    </location>
</feature>
<evidence type="ECO:0000256" key="1">
    <source>
        <dbReference type="ARBA" id="ARBA00004141"/>
    </source>
</evidence>
<dbReference type="CDD" id="cd03250">
    <property type="entry name" value="ABCC_MRP_domain1"/>
    <property type="match status" value="1"/>
</dbReference>
<evidence type="ECO:0000313" key="16">
    <source>
        <dbReference type="Proteomes" id="UP000515124"/>
    </source>
</evidence>
<dbReference type="Pfam" id="PF00664">
    <property type="entry name" value="ABC_membrane"/>
    <property type="match status" value="2"/>
</dbReference>
<feature type="transmembrane region" description="Helical" evidence="13">
    <location>
        <begin position="565"/>
        <end position="589"/>
    </location>
</feature>
<dbReference type="PROSITE" id="PS00211">
    <property type="entry name" value="ABC_TRANSPORTER_1"/>
    <property type="match status" value="1"/>
</dbReference>
<protein>
    <recommendedName>
        <fullName evidence="3">ABC-type xenobiotic transporter</fullName>
        <ecNumber evidence="3">7.6.2.2</ecNumber>
    </recommendedName>
</protein>
<feature type="domain" description="ABC transporter" evidence="14">
    <location>
        <begin position="1269"/>
        <end position="1503"/>
    </location>
</feature>
<evidence type="ECO:0000256" key="10">
    <source>
        <dbReference type="ARBA" id="ARBA00022989"/>
    </source>
</evidence>
<keyword evidence="11 13" id="KW-0472">Membrane</keyword>
<dbReference type="Proteomes" id="UP000515124">
    <property type="component" value="Unplaced"/>
</dbReference>
<evidence type="ECO:0000256" key="12">
    <source>
        <dbReference type="ARBA" id="ARBA00034018"/>
    </source>
</evidence>
<sequence length="1515" mass="170692">MEDYVDMHDHILIPFIQIYDSFTFFNKKKILIVLKGKVMTRYFRTPIVPFIEIQARLTRSFTTPMLFLPSFFLASMDISLEIVEVGFFIVLLTWVLLDVMGRRRDGSSLMHRADRGCEVFALVTIFSNALISIFYLVFGFYEYWGGGRIVSCKSIFSGMTWILATVVTLYAMNRTYSEQNRWPWVLVIWWIFSCSVYVLYACLYLITRFISIDLPHILLKANIVDFASFPLSILLCFNAFSYAAQKNNDLKQPLLEKEDEAPPEHTDTYTNAGIWSKATFQWLNPLFRRGRIQKLELPHIPYVPPSERAKNASSVLDESLGKQNMKDSSLSKAIMRAIGKSLATNAVFAGVNTASSYVGPFLITNFVNYLLEKHDNSSIHHGLILAFTFFIANTLESLSQRQWYFGAQVIGVRVRAALTLLIYQKSISIKYSCPSNGKIVNLINVDVERIGDFCWYSHGVWLLPVQVFLALAILYRNLGAAPSAAALLSTILIMVCNTPLAKRQKRLHSKIMEEKDSRIKVTSEILKNIRVLKLHSWEPTFLKKLLQHRETERNWLKRYLYTNSAVVFLFWASPTLVSVTTFGVCIILNTPLTIGKVLSTLATFRILGEPIYNFPELISMITQTKVSIDRIQEFVKEDQMKLIPSHDSEVSNVTVVLEPGEYAWKTSEQDLKTPTIKITEEIKIVKGSKVAVCGSVGSGKSSLLLSILGEIPKISGAGAKVYGTKAYVSQSAWIQTGTIRENVLFGKEMNRGFYEEVLEVCALDQDVNTWADGDLTVVGERGMTLSGGEKQRVQLARAVYSDSDVYIFDDPFSAVDAHTGTHLFKKCLLQHLSMKTVIYATHQLEFLQAADLVLVIKDGEIAESGKYEDLIANPNGELVRQMSAHKKSFDQVNTCQQDNRRPHQVNLIKVSDEKVAINNGKLSEKSHEEEAETGRVKWHVYSTFVTSAYRGALVPVILVCQVLFQGLQMGSNYWMAWGTEREDRVSKERLMWVFALLSAGSSIFILGRAVFLATIALQTAQRLFLGMITKVFRAPVSFFDSTPSSRILSRCSTDQSTVDTDIPYRLAGLVFALIQLISIIILMSQVAWQVFILCLGVLALSVWYQAYYITTARELARMVGIRKAPIIHHFSESIAGAATIRCFDQEDRFMMKTMDLIDDYSRVVFHNYATMEWLSVRTNFLFNFVYFILLIILVSLPRSAIDPSLAGLAATYGLNLNVLQAWVIWNTCNVENKMISVERILQFTKIPIEAPLVIEDSRPVPEWPMAGNIEIKNLRVQYNPALPTVLKGITCTFSGGKKIGVVGRTGSGKSTLIQALFRIVEPSGGQILIDGIDISKIGLQDLRSRLSIIPQDPTLFQGTMRTNLDPSQQHSDQELWEVLNQCRLAEIIRQDQRLLDTPVAEDGENWSVGQRQLICLGRVLLKKRKILVLDEATASIDTATDILIQQTIRKETSGCTVITVAHRIPTVIENDLVLVLDEGRVSEYDSPARLLEDSSSAFSKLVEEFLGRSSMSKGL</sequence>
<dbReference type="CDD" id="cd18580">
    <property type="entry name" value="ABC_6TM_ABCC_D2"/>
    <property type="match status" value="1"/>
</dbReference>